<dbReference type="OrthoDB" id="277260at2759"/>
<dbReference type="EMBL" id="JAFJZO010000025">
    <property type="protein sequence ID" value="KAG5502853.1"/>
    <property type="molecule type" value="Genomic_DNA"/>
</dbReference>
<accession>A0A836LHM9</accession>
<feature type="region of interest" description="Disordered" evidence="1">
    <location>
        <begin position="391"/>
        <end position="414"/>
    </location>
</feature>
<feature type="domain" description="Nuclear cap binding complex subunit CBP66 second" evidence="4">
    <location>
        <begin position="114"/>
        <end position="191"/>
    </location>
</feature>
<organism evidence="5 6">
    <name type="scientific">Porcisia hertigi</name>
    <dbReference type="NCBI Taxonomy" id="2761500"/>
    <lineage>
        <taxon>Eukaryota</taxon>
        <taxon>Discoba</taxon>
        <taxon>Euglenozoa</taxon>
        <taxon>Kinetoplastea</taxon>
        <taxon>Metakinetoplastina</taxon>
        <taxon>Trypanosomatida</taxon>
        <taxon>Trypanosomatidae</taxon>
        <taxon>Leishmaniinae</taxon>
        <taxon>Porcisia</taxon>
    </lineage>
</organism>
<dbReference type="Proteomes" id="UP000674318">
    <property type="component" value="Unassembled WGS sequence"/>
</dbReference>
<name>A0A836LHM9_9TRYP</name>
<dbReference type="GO" id="GO:0005846">
    <property type="term" value="C:nuclear cap binding complex"/>
    <property type="evidence" value="ECO:0007669"/>
    <property type="project" value="InterPro"/>
</dbReference>
<dbReference type="KEGG" id="phet:94290681"/>
<evidence type="ECO:0000256" key="1">
    <source>
        <dbReference type="SAM" id="MobiDB-lite"/>
    </source>
</evidence>
<proteinExistence type="predicted"/>
<keyword evidence="6" id="KW-1185">Reference proteome</keyword>
<dbReference type="InterPro" id="IPR048322">
    <property type="entry name" value="CBP66_2nd"/>
</dbReference>
<evidence type="ECO:0000313" key="5">
    <source>
        <dbReference type="EMBL" id="KAG5502853.1"/>
    </source>
</evidence>
<dbReference type="Pfam" id="PF20992">
    <property type="entry name" value="CBP66_2nd"/>
    <property type="match status" value="1"/>
</dbReference>
<evidence type="ECO:0000313" key="6">
    <source>
        <dbReference type="Proteomes" id="UP000674318"/>
    </source>
</evidence>
<dbReference type="InterPro" id="IPR048321">
    <property type="entry name" value="CBP66_1st"/>
</dbReference>
<evidence type="ECO:0000259" key="4">
    <source>
        <dbReference type="Pfam" id="PF20992"/>
    </source>
</evidence>
<feature type="domain" description="Nuclear cap-binding complex subunit CBP66 C-terminal" evidence="2">
    <location>
        <begin position="197"/>
        <end position="629"/>
    </location>
</feature>
<dbReference type="GeneID" id="94290681"/>
<evidence type="ECO:0000259" key="3">
    <source>
        <dbReference type="Pfam" id="PF20991"/>
    </source>
</evidence>
<comment type="caution">
    <text evidence="5">The sequence shown here is derived from an EMBL/GenBank/DDBJ whole genome shotgun (WGS) entry which is preliminary data.</text>
</comment>
<dbReference type="AlphaFoldDB" id="A0A836LHM9"/>
<feature type="domain" description="Nuclear cap binding complex subunit CBP66 N-terminal" evidence="3">
    <location>
        <begin position="2"/>
        <end position="109"/>
    </location>
</feature>
<evidence type="ECO:0000259" key="2">
    <source>
        <dbReference type="Pfam" id="PF19043"/>
    </source>
</evidence>
<sequence length="631" mass="69274">MRTFVFISDIPDFLLQPIIKGDGDRNGANAHNKSALATTAVASKFDLRYERLRRLLVEHSSGVMLVMHLESKGYALALYASEGEALAACKADITPEQPGRKYPPLRLRIIEKEKPRPPESVYQPCLVVEGEEVRKEELADTRGLELVYRGRMVAKWCARTLAGQDCYFGVACLKLHKAAVQRTLRKRPRIEEDDAGSHLTREQQETVRYLLSSVETARAALTPASMTMRGSTYVPVSLEEMKVLTRLECEASSSTFLAGSESLEAHPVYQALLQRIDGALQSQRASGVATVAGEPTAFFPRLSCPGGAPWEWTLESEDGRRRLRQRCPPPANGAPTPLERDLYTQRLWYHMNQLNRCHSARDVLRMLGGSRRVREAVRRLSETIKDSSVPLQSSISADGEVRANASPPSFSSSLPDTKTAELTLCLQPWLYLPTVGCEVTAYLERGGRRVRGVVQRYAQVRLMTSATLLASASCAMGGDTHIDALLARYAVLESATDAAAEEDLTRELRALQRSFSSAVGDVALHLQTHSDSIGGDGVAWCVHLAVVLTPSSAPATGPSPSVVLLSASPYQQGLEECTMYSSLAPPSRDNDTATSSVASPTKVEVSWNTQRHPHIPLFSRDIMEKMRSDAV</sequence>
<feature type="region of interest" description="Disordered" evidence="1">
    <location>
        <begin position="583"/>
        <end position="605"/>
    </location>
</feature>
<dbReference type="RefSeq" id="XP_067756625.1">
    <property type="nucleotide sequence ID" value="XM_067900604.1"/>
</dbReference>
<dbReference type="Pfam" id="PF19043">
    <property type="entry name" value="CBP66"/>
    <property type="match status" value="1"/>
</dbReference>
<dbReference type="Pfam" id="PF20991">
    <property type="entry name" value="CBP66_1st"/>
    <property type="match status" value="1"/>
</dbReference>
<gene>
    <name evidence="5" type="ORF">JKF63_04623</name>
</gene>
<reference evidence="5 6" key="1">
    <citation type="submission" date="2021-02" db="EMBL/GenBank/DDBJ databases">
        <title>Porcisia hertigi Genome sequencing and assembly.</title>
        <authorList>
            <person name="Almutairi H."/>
            <person name="Gatherer D."/>
        </authorList>
    </citation>
    <scope>NUCLEOTIDE SEQUENCE [LARGE SCALE GENOMIC DNA]</scope>
    <source>
        <strain evidence="5 6">C119</strain>
    </source>
</reference>
<dbReference type="InterPro" id="IPR043965">
    <property type="entry name" value="CBP66_C"/>
</dbReference>
<protein>
    <submittedName>
        <fullName evidence="5">Uncharacterized protein</fullName>
    </submittedName>
</protein>